<evidence type="ECO:0000313" key="1">
    <source>
        <dbReference type="EMBL" id="CAK0854378.1"/>
    </source>
</evidence>
<name>A0ABN9U6D3_9DINO</name>
<accession>A0ABN9U6D3</accession>
<keyword evidence="2" id="KW-1185">Reference proteome</keyword>
<sequence>MSGWPDASLSARARLPACLALPARRPLLLLPASPWPPRSSRLRGGGGVAACWPPRQHELSRLREDQTPPRAVSRSHNGGLWLICGLRGAAAKAPGPADESSGQRTRPIISVSLGPPYSHPGSLLILWPRASLWALKMPENLRPDTFEVARVPRVFELHTASFSTSFVTPSGTPL</sequence>
<reference evidence="1" key="1">
    <citation type="submission" date="2023-10" db="EMBL/GenBank/DDBJ databases">
        <authorList>
            <person name="Chen Y."/>
            <person name="Shah S."/>
            <person name="Dougan E. K."/>
            <person name="Thang M."/>
            <person name="Chan C."/>
        </authorList>
    </citation>
    <scope>NUCLEOTIDE SEQUENCE [LARGE SCALE GENOMIC DNA]</scope>
</reference>
<dbReference type="Proteomes" id="UP001189429">
    <property type="component" value="Unassembled WGS sequence"/>
</dbReference>
<proteinExistence type="predicted"/>
<gene>
    <name evidence="1" type="ORF">PCOR1329_LOCUS45503</name>
</gene>
<protein>
    <submittedName>
        <fullName evidence="1">Uncharacterized protein</fullName>
    </submittedName>
</protein>
<dbReference type="EMBL" id="CAUYUJ010015472">
    <property type="protein sequence ID" value="CAK0854378.1"/>
    <property type="molecule type" value="Genomic_DNA"/>
</dbReference>
<comment type="caution">
    <text evidence="1">The sequence shown here is derived from an EMBL/GenBank/DDBJ whole genome shotgun (WGS) entry which is preliminary data.</text>
</comment>
<organism evidence="1 2">
    <name type="scientific">Prorocentrum cordatum</name>
    <dbReference type="NCBI Taxonomy" id="2364126"/>
    <lineage>
        <taxon>Eukaryota</taxon>
        <taxon>Sar</taxon>
        <taxon>Alveolata</taxon>
        <taxon>Dinophyceae</taxon>
        <taxon>Prorocentrales</taxon>
        <taxon>Prorocentraceae</taxon>
        <taxon>Prorocentrum</taxon>
    </lineage>
</organism>
<evidence type="ECO:0000313" key="2">
    <source>
        <dbReference type="Proteomes" id="UP001189429"/>
    </source>
</evidence>